<gene>
    <name evidence="2" type="ORF">FOZ60_010647</name>
</gene>
<evidence type="ECO:0000313" key="2">
    <source>
        <dbReference type="EMBL" id="KAF4682380.1"/>
    </source>
</evidence>
<dbReference type="AlphaFoldDB" id="A0A7J6NFZ4"/>
<organism evidence="2 3">
    <name type="scientific">Perkinsus olseni</name>
    <name type="common">Perkinsus atlanticus</name>
    <dbReference type="NCBI Taxonomy" id="32597"/>
    <lineage>
        <taxon>Eukaryota</taxon>
        <taxon>Sar</taxon>
        <taxon>Alveolata</taxon>
        <taxon>Perkinsozoa</taxon>
        <taxon>Perkinsea</taxon>
        <taxon>Perkinsida</taxon>
        <taxon>Perkinsidae</taxon>
        <taxon>Perkinsus</taxon>
    </lineage>
</organism>
<protein>
    <submittedName>
        <fullName evidence="2">Uncharacterized protein</fullName>
    </submittedName>
</protein>
<feature type="region of interest" description="Disordered" evidence="1">
    <location>
        <begin position="382"/>
        <end position="455"/>
    </location>
</feature>
<dbReference type="Proteomes" id="UP000541610">
    <property type="component" value="Unassembled WGS sequence"/>
</dbReference>
<reference evidence="2 3" key="1">
    <citation type="submission" date="2020-04" db="EMBL/GenBank/DDBJ databases">
        <title>Perkinsus olseni comparative genomics.</title>
        <authorList>
            <person name="Bogema D.R."/>
        </authorList>
    </citation>
    <scope>NUCLEOTIDE SEQUENCE [LARGE SCALE GENOMIC DNA]</scope>
    <source>
        <strain evidence="2">00978-12</strain>
    </source>
</reference>
<name>A0A7J6NFZ4_PEROL</name>
<accession>A0A7J6NFZ4</accession>
<evidence type="ECO:0000313" key="3">
    <source>
        <dbReference type="Proteomes" id="UP000541610"/>
    </source>
</evidence>
<sequence length="475" mass="51734">MPRRLILFVIHRVLCANGSVNGPDSTLVASGKYGSFASVGDFAGIVMELYTNMATTLHFFLPGVATAILVGPHELKPDGAGCLVYSPGKLLERRILQGSFEEVERRLNSTSSIRLYWRDVRVCQVSDCIVHLVLHGQPYELFKLDGAPLVGSPEDLQDINREVHHDVAVSGGSPSPTGPQELDRVQNNGVRQPALEPSSDQQHHPLTVIVSEARGRISSLFAVFNNSDSIPGVARVTMVIASGLWCTFTFHIPGEIRSHVIGPYRMVLDPRTKCLTYDPSDPSAYCEAAWKFYVLSQSLSGQQLVRAADISICFSSFRRPTLTIWRRKFEMALTNIPMEGESPLNPSLSESGSSGIPLPWTIGPYKMAIDIHPQCLKHDNSDVSKALSSSKQEGDGLGIEGAYGPPSTQASRRVPASQESRKRGAEESPAARTSKRPTSGSVLGGPPGWRKPSAVYESVSPILNFTKVTMRIEAD</sequence>
<proteinExistence type="predicted"/>
<comment type="caution">
    <text evidence="2">The sequence shown here is derived from an EMBL/GenBank/DDBJ whole genome shotgun (WGS) entry which is preliminary data.</text>
</comment>
<evidence type="ECO:0000256" key="1">
    <source>
        <dbReference type="SAM" id="MobiDB-lite"/>
    </source>
</evidence>
<dbReference type="EMBL" id="JABANP010000436">
    <property type="protein sequence ID" value="KAF4682380.1"/>
    <property type="molecule type" value="Genomic_DNA"/>
</dbReference>